<dbReference type="Proteomes" id="UP000004394">
    <property type="component" value="Unassembled WGS sequence"/>
</dbReference>
<dbReference type="InterPro" id="IPR038765">
    <property type="entry name" value="Papain-like_cys_pep_sf"/>
</dbReference>
<comment type="caution">
    <text evidence="2">The sequence shown here is derived from an EMBL/GenBank/DDBJ whole genome shotgun (WGS) entry which is preliminary data.</text>
</comment>
<dbReference type="RefSeq" id="WP_006948669.1">
    <property type="nucleotide sequence ID" value="NZ_GL397214.1"/>
</dbReference>
<dbReference type="Pfam" id="PF07313">
    <property type="entry name" value="AmiA-like"/>
    <property type="match status" value="1"/>
</dbReference>
<dbReference type="HOGENOM" id="CLU_065574_0_0_10"/>
<protein>
    <recommendedName>
        <fullName evidence="4">Xylanase</fullName>
    </recommendedName>
</protein>
<dbReference type="AlphaFoldDB" id="E0NRN4"/>
<dbReference type="STRING" id="862515.HMPREF0658_0835"/>
<accession>E0NRN4</accession>
<sequence>MVNYRKLLVLCFLIMLLHPSAHAVTPQYTKADSIKVMKLLADSRHFSPNTDPVLYYARQLKGIPYVAHTLDRNTHEQLVINLRELDCTTYVENVLALSLCARQKRYTFHDFCTILKNLRYEKGKVDYVSRLHYFTSWIEDNEQLGYISKIQGTKPPFTALQKLDIHYMTKNHASYTMLKDHSEHIRGIRQTEQQLTGKTYRYIPKASLKDSPLLRRTIRNGDIIAILTRRKGLDTSHIGIAVWHKDGLHLLNASSVHKKVVEEPMTLFQYMQKHPSQIGIRIARLK</sequence>
<reference evidence="2" key="1">
    <citation type="submission" date="2010-07" db="EMBL/GenBank/DDBJ databases">
        <authorList>
            <person name="Muzny D."/>
            <person name="Qin X."/>
            <person name="Deng J."/>
            <person name="Jiang H."/>
            <person name="Liu Y."/>
            <person name="Qu J."/>
            <person name="Song X.-Z."/>
            <person name="Zhang L."/>
            <person name="Thornton R."/>
            <person name="Coyle M."/>
            <person name="Francisco L."/>
            <person name="Jackson L."/>
            <person name="Javaid M."/>
            <person name="Korchina V."/>
            <person name="Kovar C."/>
            <person name="Mata R."/>
            <person name="Mathew T."/>
            <person name="Ngo R."/>
            <person name="Nguyen L."/>
            <person name="Nguyen N."/>
            <person name="Okwuonu G."/>
            <person name="Ongeri F."/>
            <person name="Pham C."/>
            <person name="Simmons D."/>
            <person name="Wilczek-Boney K."/>
            <person name="Hale W."/>
            <person name="Jakkamsetti A."/>
            <person name="Pham P."/>
            <person name="Ruth R."/>
            <person name="San Lucas F."/>
            <person name="Warren J."/>
            <person name="Zhang J."/>
            <person name="Zhao Z."/>
            <person name="Zhou C."/>
            <person name="Zhu D."/>
            <person name="Lee S."/>
            <person name="Bess C."/>
            <person name="Blankenburg K."/>
            <person name="Forbes L."/>
            <person name="Fu Q."/>
            <person name="Gubbala S."/>
            <person name="Hirani K."/>
            <person name="Jayaseelan J.C."/>
            <person name="Lara F."/>
            <person name="Munidasa M."/>
            <person name="Palculict T."/>
            <person name="Patil S."/>
            <person name="Pu L.-L."/>
            <person name="Saada N."/>
            <person name="Tang L."/>
            <person name="Weissenberger G."/>
            <person name="Zhu Y."/>
            <person name="Hemphill L."/>
            <person name="Shang Y."/>
            <person name="Youmans B."/>
            <person name="Ayvaz T."/>
            <person name="Ross M."/>
            <person name="Santibanez J."/>
            <person name="Aqrawi P."/>
            <person name="Gross S."/>
            <person name="Joshi V."/>
            <person name="Fowler G."/>
            <person name="Nazareth L."/>
            <person name="Reid J."/>
            <person name="Worley K."/>
            <person name="Petrosino J."/>
            <person name="Highlander S."/>
            <person name="Gibbs R."/>
        </authorList>
    </citation>
    <scope>NUCLEOTIDE SEQUENCE [LARGE SCALE GENOMIC DNA]</scope>
    <source>
        <strain evidence="2">DSM 16973</strain>
    </source>
</reference>
<keyword evidence="3" id="KW-1185">Reference proteome</keyword>
<evidence type="ECO:0000313" key="2">
    <source>
        <dbReference type="EMBL" id="EFM02172.1"/>
    </source>
</evidence>
<dbReference type="Gene3D" id="2.30.260.10">
    <property type="entry name" value="putative xylanase like domain"/>
    <property type="match status" value="1"/>
</dbReference>
<dbReference type="InterPro" id="IPR010846">
    <property type="entry name" value="AmiA-like"/>
</dbReference>
<dbReference type="eggNOG" id="COG0657">
    <property type="taxonomic scope" value="Bacteria"/>
</dbReference>
<dbReference type="Gene3D" id="1.10.3670.10">
    <property type="entry name" value="Putative xylanase like domain"/>
    <property type="match status" value="1"/>
</dbReference>
<organism evidence="2 3">
    <name type="scientific">Hoylesella marshii DSM 16973 = JCM 13450</name>
    <dbReference type="NCBI Taxonomy" id="862515"/>
    <lineage>
        <taxon>Bacteria</taxon>
        <taxon>Pseudomonadati</taxon>
        <taxon>Bacteroidota</taxon>
        <taxon>Bacteroidia</taxon>
        <taxon>Bacteroidales</taxon>
        <taxon>Prevotellaceae</taxon>
        <taxon>Hoylesella</taxon>
    </lineage>
</organism>
<feature type="signal peptide" evidence="1">
    <location>
        <begin position="1"/>
        <end position="23"/>
    </location>
</feature>
<evidence type="ECO:0000256" key="1">
    <source>
        <dbReference type="SAM" id="SignalP"/>
    </source>
</evidence>
<gene>
    <name evidence="2" type="ORF">HMPREF0658_0835</name>
</gene>
<evidence type="ECO:0000313" key="3">
    <source>
        <dbReference type="Proteomes" id="UP000004394"/>
    </source>
</evidence>
<evidence type="ECO:0008006" key="4">
    <source>
        <dbReference type="Google" id="ProtNLM"/>
    </source>
</evidence>
<dbReference type="BioCyc" id="PMAR862515-HMP:GMOO-849-MONOMER"/>
<proteinExistence type="predicted"/>
<dbReference type="EMBL" id="AEEI01000027">
    <property type="protein sequence ID" value="EFM02172.1"/>
    <property type="molecule type" value="Genomic_DNA"/>
</dbReference>
<keyword evidence="1" id="KW-0732">Signal</keyword>
<dbReference type="SUPFAM" id="SSF54001">
    <property type="entry name" value="Cysteine proteinases"/>
    <property type="match status" value="1"/>
</dbReference>
<feature type="chain" id="PRO_5003138271" description="Xylanase" evidence="1">
    <location>
        <begin position="24"/>
        <end position="286"/>
    </location>
</feature>
<name>E0NRN4_9BACT</name>